<dbReference type="InterPro" id="IPR011849">
    <property type="entry name" value="Na/pantothenate_symporter"/>
</dbReference>
<dbReference type="InterPro" id="IPR001734">
    <property type="entry name" value="Na/solute_symporter"/>
</dbReference>
<evidence type="ECO:0000256" key="5">
    <source>
        <dbReference type="ARBA" id="ARBA00022692"/>
    </source>
</evidence>
<dbReference type="Gene3D" id="1.20.1730.10">
    <property type="entry name" value="Sodium/glucose cotransporter"/>
    <property type="match status" value="1"/>
</dbReference>
<evidence type="ECO:0000313" key="12">
    <source>
        <dbReference type="EMBL" id="OBX65437.1"/>
    </source>
</evidence>
<feature type="transmembrane region" description="Helical" evidence="11">
    <location>
        <begin position="312"/>
        <end position="334"/>
    </location>
</feature>
<keyword evidence="3" id="KW-0813">Transport</keyword>
<feature type="transmembrane region" description="Helical" evidence="11">
    <location>
        <begin position="124"/>
        <end position="148"/>
    </location>
</feature>
<dbReference type="GO" id="GO:0036376">
    <property type="term" value="P:sodium ion export across plasma membrane"/>
    <property type="evidence" value="ECO:0007669"/>
    <property type="project" value="InterPro"/>
</dbReference>
<feature type="transmembrane region" description="Helical" evidence="11">
    <location>
        <begin position="77"/>
        <end position="96"/>
    </location>
</feature>
<evidence type="ECO:0000256" key="2">
    <source>
        <dbReference type="ARBA" id="ARBA00006434"/>
    </source>
</evidence>
<feature type="transmembrane region" description="Helical" evidence="11">
    <location>
        <begin position="47"/>
        <end position="65"/>
    </location>
</feature>
<gene>
    <name evidence="12" type="ORF">A9309_02400</name>
</gene>
<dbReference type="InterPro" id="IPR038377">
    <property type="entry name" value="Na/Glc_symporter_sf"/>
</dbReference>
<evidence type="ECO:0000256" key="11">
    <source>
        <dbReference type="SAM" id="Phobius"/>
    </source>
</evidence>
<keyword evidence="9" id="KW-0739">Sodium transport</keyword>
<evidence type="ECO:0000256" key="3">
    <source>
        <dbReference type="ARBA" id="ARBA00022448"/>
    </source>
</evidence>
<feature type="transmembrane region" description="Helical" evidence="11">
    <location>
        <begin position="236"/>
        <end position="255"/>
    </location>
</feature>
<dbReference type="Proteomes" id="UP000092607">
    <property type="component" value="Unassembled WGS sequence"/>
</dbReference>
<keyword evidence="9" id="KW-0915">Sodium</keyword>
<feature type="transmembrane region" description="Helical" evidence="11">
    <location>
        <begin position="192"/>
        <end position="216"/>
    </location>
</feature>
<evidence type="ECO:0000256" key="10">
    <source>
        <dbReference type="RuleBase" id="RU362091"/>
    </source>
</evidence>
<dbReference type="PROSITE" id="PS50283">
    <property type="entry name" value="NA_SOLUT_SYMP_3"/>
    <property type="match status" value="1"/>
</dbReference>
<evidence type="ECO:0000256" key="7">
    <source>
        <dbReference type="ARBA" id="ARBA00022989"/>
    </source>
</evidence>
<dbReference type="PROSITE" id="PS00456">
    <property type="entry name" value="NA_SOLUT_SYMP_1"/>
    <property type="match status" value="1"/>
</dbReference>
<keyword evidence="8 11" id="KW-0472">Membrane</keyword>
<dbReference type="GO" id="GO:0015293">
    <property type="term" value="F:symporter activity"/>
    <property type="evidence" value="ECO:0007669"/>
    <property type="project" value="UniProtKB-KW"/>
</dbReference>
<feature type="transmembrane region" description="Helical" evidence="11">
    <location>
        <begin position="452"/>
        <end position="470"/>
    </location>
</feature>
<feature type="transmembrane region" description="Helical" evidence="11">
    <location>
        <begin position="160"/>
        <end position="180"/>
    </location>
</feature>
<evidence type="ECO:0000256" key="1">
    <source>
        <dbReference type="ARBA" id="ARBA00004141"/>
    </source>
</evidence>
<dbReference type="AlphaFoldDB" id="A0A1B8Q6Q0"/>
<comment type="caution">
    <text evidence="12">The sequence shown here is derived from an EMBL/GenBank/DDBJ whole genome shotgun (WGS) entry which is preliminary data.</text>
</comment>
<evidence type="ECO:0000256" key="8">
    <source>
        <dbReference type="ARBA" id="ARBA00023136"/>
    </source>
</evidence>
<dbReference type="NCBIfam" id="TIGR00813">
    <property type="entry name" value="sss"/>
    <property type="match status" value="1"/>
</dbReference>
<dbReference type="GO" id="GO:0015081">
    <property type="term" value="F:sodium ion transmembrane transporter activity"/>
    <property type="evidence" value="ECO:0007669"/>
    <property type="project" value="InterPro"/>
</dbReference>
<evidence type="ECO:0000313" key="13">
    <source>
        <dbReference type="Proteomes" id="UP000092607"/>
    </source>
</evidence>
<dbReference type="OrthoDB" id="9814523at2"/>
<keyword evidence="6" id="KW-0769">Symport</keyword>
<dbReference type="CDD" id="cd10327">
    <property type="entry name" value="SLC5sbd_PanF"/>
    <property type="match status" value="1"/>
</dbReference>
<feature type="transmembrane region" description="Helical" evidence="11">
    <location>
        <begin position="6"/>
        <end position="26"/>
    </location>
</feature>
<keyword evidence="7 11" id="KW-1133">Transmembrane helix</keyword>
<proteinExistence type="inferred from homology"/>
<organism evidence="12 13">
    <name type="scientific">Moraxella lacunata</name>
    <dbReference type="NCBI Taxonomy" id="477"/>
    <lineage>
        <taxon>Bacteria</taxon>
        <taxon>Pseudomonadati</taxon>
        <taxon>Pseudomonadota</taxon>
        <taxon>Gammaproteobacteria</taxon>
        <taxon>Moraxellales</taxon>
        <taxon>Moraxellaceae</taxon>
        <taxon>Moraxella</taxon>
    </lineage>
</organism>
<comment type="similarity">
    <text evidence="2 10">Belongs to the sodium:solute symporter (SSF) (TC 2.A.21) family.</text>
</comment>
<evidence type="ECO:0000256" key="9">
    <source>
        <dbReference type="ARBA" id="ARBA00023201"/>
    </source>
</evidence>
<feature type="transmembrane region" description="Helical" evidence="11">
    <location>
        <begin position="395"/>
        <end position="420"/>
    </location>
</feature>
<keyword evidence="9" id="KW-0406">Ion transport</keyword>
<dbReference type="EMBL" id="LZMS01000035">
    <property type="protein sequence ID" value="OBX65437.1"/>
    <property type="molecule type" value="Genomic_DNA"/>
</dbReference>
<feature type="transmembrane region" description="Helical" evidence="11">
    <location>
        <begin position="427"/>
        <end position="446"/>
    </location>
</feature>
<dbReference type="PANTHER" id="PTHR48086">
    <property type="entry name" value="SODIUM/PROLINE SYMPORTER-RELATED"/>
    <property type="match status" value="1"/>
</dbReference>
<dbReference type="InterPro" id="IPR050277">
    <property type="entry name" value="Sodium:Solute_Symporter"/>
</dbReference>
<dbReference type="PANTHER" id="PTHR48086:SF4">
    <property type="entry name" value="SODIUM_PANTOTHENATE SYMPORTER"/>
    <property type="match status" value="1"/>
</dbReference>
<keyword evidence="4" id="KW-1003">Cell membrane</keyword>
<dbReference type="RefSeq" id="WP_065254864.1">
    <property type="nucleotide sequence ID" value="NZ_LZDR01000001.1"/>
</dbReference>
<dbReference type="InterPro" id="IPR018212">
    <property type="entry name" value="Na/solute_symporter_CS"/>
</dbReference>
<dbReference type="GO" id="GO:0015233">
    <property type="term" value="F:pantothenate transmembrane transporter activity"/>
    <property type="evidence" value="ECO:0007669"/>
    <property type="project" value="InterPro"/>
</dbReference>
<name>A0A1B8Q6Q0_MORLA</name>
<evidence type="ECO:0000256" key="4">
    <source>
        <dbReference type="ARBA" id="ARBA00022475"/>
    </source>
</evidence>
<feature type="transmembrane region" description="Helical" evidence="11">
    <location>
        <begin position="371"/>
        <end position="389"/>
    </location>
</feature>
<evidence type="ECO:0000256" key="6">
    <source>
        <dbReference type="ARBA" id="ARBA00022847"/>
    </source>
</evidence>
<dbReference type="GO" id="GO:0005886">
    <property type="term" value="C:plasma membrane"/>
    <property type="evidence" value="ECO:0007669"/>
    <property type="project" value="TreeGrafter"/>
</dbReference>
<protein>
    <submittedName>
        <fullName evidence="12">Sodium/panthothenate symporter</fullName>
    </submittedName>
</protein>
<comment type="subcellular location">
    <subcellularLocation>
        <location evidence="1">Membrane</location>
        <topology evidence="1">Multi-pass membrane protein</topology>
    </subcellularLocation>
</comment>
<reference evidence="12 13" key="1">
    <citation type="submission" date="2016-06" db="EMBL/GenBank/DDBJ databases">
        <title>Draft genome of Moraxella lacunata CCUG 57757A.</title>
        <authorList>
            <person name="Salva-Serra F."/>
            <person name="Engstrom-Jakobsson H."/>
            <person name="Thorell K."/>
            <person name="Gonzales-Siles L."/>
            <person name="Karlsson R."/>
            <person name="Boulund F."/>
            <person name="Engstrand L."/>
            <person name="Kristiansson E."/>
            <person name="Moore E."/>
        </authorList>
    </citation>
    <scope>NUCLEOTIDE SEQUENCE [LARGE SCALE GENOMIC DNA]</scope>
    <source>
        <strain evidence="12 13">CCUG 57757A</strain>
    </source>
</reference>
<accession>A0A1B8Q6Q0</accession>
<dbReference type="Pfam" id="PF00474">
    <property type="entry name" value="SSF"/>
    <property type="match status" value="1"/>
</dbReference>
<keyword evidence="5 11" id="KW-0812">Transmembrane</keyword>
<feature type="transmembrane region" description="Helical" evidence="11">
    <location>
        <begin position="275"/>
        <end position="300"/>
    </location>
</feature>
<dbReference type="NCBIfam" id="TIGR02119">
    <property type="entry name" value="panF"/>
    <property type="match status" value="1"/>
</dbReference>
<sequence>MNLNIQILIPLVLYLFFVFGVAWYAYQKRKTGGFLNEYYVGSRSMGGFVLAMTTVATYVSASSFIGGPGAAYKFGLGWVLLSMIQVPAIWLTLGTLGKKFAMFARQTGSITINDLLFARYQNKVVVWLACVSLLLAFFGMMVVQFIGAGRLLETTLGLPYEWSIGVFALMIGLYTFIGGFRAVVLTDTVQGLVMLIGTMLLLRATLVATGGMDNAMTTLHAIDPRLLTPTGVDDKLSATFMLSFWVLVCFGLIGLPHTAVRAMAYKDSRSLHRGILVGTVVMTVLVLGMHLAGVLARAVVPELDVPDKVIPTLMMTVLPPFVAGIFLAAPMAAIMSSIDSMLIQSSSTLIKDLYLSIKPDAIHNEAKIKRYSTTLTLGFTVILAVVAMLNPPDMLIWLNLLSFGGLESTFLWVLVFGLYYKKANATGAIWSMVAGLTSYVIIAYFKIALWDLHAVVPALAIGLVAFLVGNKGGGDKKGVMLV</sequence>